<name>A0A4Y2C6X9_ARAVE</name>
<dbReference type="InterPro" id="IPR001584">
    <property type="entry name" value="Integrase_cat-core"/>
</dbReference>
<comment type="caution">
    <text evidence="3">The sequence shown here is derived from an EMBL/GenBank/DDBJ whole genome shotgun (WGS) entry which is preliminary data.</text>
</comment>
<dbReference type="SUPFAM" id="SSF53098">
    <property type="entry name" value="Ribonuclease H-like"/>
    <property type="match status" value="1"/>
</dbReference>
<keyword evidence="4" id="KW-1185">Reference proteome</keyword>
<reference evidence="3 4" key="1">
    <citation type="journal article" date="2019" name="Sci. Rep.">
        <title>Orb-weaving spider Araneus ventricosus genome elucidates the spidroin gene catalogue.</title>
        <authorList>
            <person name="Kono N."/>
            <person name="Nakamura H."/>
            <person name="Ohtoshi R."/>
            <person name="Moran D.A.P."/>
            <person name="Shinohara A."/>
            <person name="Yoshida Y."/>
            <person name="Fujiwara M."/>
            <person name="Mori M."/>
            <person name="Tomita M."/>
            <person name="Arakawa K."/>
        </authorList>
    </citation>
    <scope>NUCLEOTIDE SEQUENCE [LARGE SCALE GENOMIC DNA]</scope>
</reference>
<dbReference type="GO" id="GO:0015074">
    <property type="term" value="P:DNA integration"/>
    <property type="evidence" value="ECO:0007669"/>
    <property type="project" value="InterPro"/>
</dbReference>
<dbReference type="InterPro" id="IPR050951">
    <property type="entry name" value="Retrovirus_Pol_polyprotein"/>
</dbReference>
<dbReference type="PANTHER" id="PTHR37984:SF15">
    <property type="entry name" value="INTEGRASE CATALYTIC DOMAIN-CONTAINING PROTEIN"/>
    <property type="match status" value="1"/>
</dbReference>
<proteinExistence type="predicted"/>
<dbReference type="Proteomes" id="UP000499080">
    <property type="component" value="Unassembled WGS sequence"/>
</dbReference>
<accession>A0A4Y2C6X9</accession>
<dbReference type="Pfam" id="PF00665">
    <property type="entry name" value="rve"/>
    <property type="match status" value="1"/>
</dbReference>
<feature type="domain" description="Integrase catalytic" evidence="2">
    <location>
        <begin position="39"/>
        <end position="207"/>
    </location>
</feature>
<dbReference type="EC" id="2.7.7.49" evidence="1"/>
<dbReference type="Gene3D" id="3.30.420.10">
    <property type="entry name" value="Ribonuclease H-like superfamily/Ribonuclease H"/>
    <property type="match status" value="1"/>
</dbReference>
<gene>
    <name evidence="3" type="primary">POL_584</name>
    <name evidence="3" type="ORF">AVEN_176363_1</name>
</gene>
<sequence>MNSKFIWPSIKKDVQLWTRTCIPCQKAKINRHTKTKLGEFEVPSGRFCVVHINLIGPLPPSRGNIYCFTCIDRFSNWMEAIPVDNISADTVARAFYSNWIARFGTPHKLITDRGTQFRSETLQTLSKICGIKLQHATAYHPACNGKVERLHRTLKTALKAHNNLSWIDTLPTVLLGLRTAIQEDNNHSIAQIGQEGKVYSEFSVVSTDYASNLDSIQHPSMADNSNSIYMKCGTSVSELVMRLGNRQYEEINIIISNADKTKKMPQTNPFLVQDFIKKSINRHQSIDNMRHTRQGKIQFTTKDPICAVQLLSLTKFMDTDVSTDVIWENISARFLITDIPTTTPLKELANEIQDKNDCLVVELRRFVKLNSNKVISPVLITILGTTVPESIKLWFIRQRTQPFVDRSRQCNKCFVFTHGTRTCDKTNICFCCGGDHTGPCQQPPKCVNCSGSHNTKSRSCPVYIQEQKILELKCPNHITIGEARRIFQQKNAKYAESVKTLPAVPNIEESLNAKFENLLKAVNARFEQQMQLFADMLQKAMNCIMQNCFKLLEQSVDPSLSPARKKKLLSKFNQISSTLSTWDAGGSSEAEKMSLS</sequence>
<dbReference type="Pfam" id="PF17921">
    <property type="entry name" value="Integrase_H2C2"/>
    <property type="match status" value="1"/>
</dbReference>
<dbReference type="GO" id="GO:0003676">
    <property type="term" value="F:nucleic acid binding"/>
    <property type="evidence" value="ECO:0007669"/>
    <property type="project" value="InterPro"/>
</dbReference>
<dbReference type="EMBL" id="BGPR01000154">
    <property type="protein sequence ID" value="GBM00109.1"/>
    <property type="molecule type" value="Genomic_DNA"/>
</dbReference>
<dbReference type="PROSITE" id="PS50994">
    <property type="entry name" value="INTEGRASE"/>
    <property type="match status" value="1"/>
</dbReference>
<dbReference type="InterPro" id="IPR012337">
    <property type="entry name" value="RNaseH-like_sf"/>
</dbReference>
<evidence type="ECO:0000256" key="1">
    <source>
        <dbReference type="ARBA" id="ARBA00012493"/>
    </source>
</evidence>
<dbReference type="PANTHER" id="PTHR37984">
    <property type="entry name" value="PROTEIN CBG26694"/>
    <property type="match status" value="1"/>
</dbReference>
<protein>
    <recommendedName>
        <fullName evidence="1">RNA-directed DNA polymerase</fullName>
        <ecNumber evidence="1">2.7.7.49</ecNumber>
    </recommendedName>
</protein>
<evidence type="ECO:0000313" key="3">
    <source>
        <dbReference type="EMBL" id="GBM00109.1"/>
    </source>
</evidence>
<dbReference type="InterPro" id="IPR041588">
    <property type="entry name" value="Integrase_H2C2"/>
</dbReference>
<evidence type="ECO:0000259" key="2">
    <source>
        <dbReference type="PROSITE" id="PS50994"/>
    </source>
</evidence>
<evidence type="ECO:0000313" key="4">
    <source>
        <dbReference type="Proteomes" id="UP000499080"/>
    </source>
</evidence>
<dbReference type="GO" id="GO:0003964">
    <property type="term" value="F:RNA-directed DNA polymerase activity"/>
    <property type="evidence" value="ECO:0007669"/>
    <property type="project" value="UniProtKB-EC"/>
</dbReference>
<dbReference type="OrthoDB" id="6486140at2759"/>
<organism evidence="3 4">
    <name type="scientific">Araneus ventricosus</name>
    <name type="common">Orbweaver spider</name>
    <name type="synonym">Epeira ventricosa</name>
    <dbReference type="NCBI Taxonomy" id="182803"/>
    <lineage>
        <taxon>Eukaryota</taxon>
        <taxon>Metazoa</taxon>
        <taxon>Ecdysozoa</taxon>
        <taxon>Arthropoda</taxon>
        <taxon>Chelicerata</taxon>
        <taxon>Arachnida</taxon>
        <taxon>Araneae</taxon>
        <taxon>Araneomorphae</taxon>
        <taxon>Entelegynae</taxon>
        <taxon>Araneoidea</taxon>
        <taxon>Araneidae</taxon>
        <taxon>Araneus</taxon>
    </lineage>
</organism>
<dbReference type="InterPro" id="IPR036397">
    <property type="entry name" value="RNaseH_sf"/>
</dbReference>
<dbReference type="AlphaFoldDB" id="A0A4Y2C6X9"/>